<dbReference type="Proteomes" id="UP000027471">
    <property type="component" value="Unassembled WGS sequence"/>
</dbReference>
<reference evidence="7 8" key="1">
    <citation type="journal article" date="2015" name="Antonie Van Leeuwenhoek">
        <title>Thioclava indica sp. nov., isolated from surface seawater of the Indian Ocean.</title>
        <authorList>
            <person name="Liu Y."/>
            <person name="Lai Q."/>
            <person name="Du J."/>
            <person name="Xu H."/>
            <person name="Jiang L."/>
            <person name="Shao Z."/>
        </authorList>
    </citation>
    <scope>NUCLEOTIDE SEQUENCE [LARGE SCALE GENOMIC DNA]</scope>
    <source>
        <strain evidence="7 8">DT23-4</strain>
    </source>
</reference>
<dbReference type="Pfam" id="PF03239">
    <property type="entry name" value="FTR1"/>
    <property type="match status" value="1"/>
</dbReference>
<evidence type="ECO:0008006" key="9">
    <source>
        <dbReference type="Google" id="ProtNLM"/>
    </source>
</evidence>
<comment type="caution">
    <text evidence="7">The sequence shown here is derived from an EMBL/GenBank/DDBJ whole genome shotgun (WGS) entry which is preliminary data.</text>
</comment>
<evidence type="ECO:0000256" key="6">
    <source>
        <dbReference type="SAM" id="Phobius"/>
    </source>
</evidence>
<organism evidence="7 8">
    <name type="scientific">Thioclava indica</name>
    <dbReference type="NCBI Taxonomy" id="1353528"/>
    <lineage>
        <taxon>Bacteria</taxon>
        <taxon>Pseudomonadati</taxon>
        <taxon>Pseudomonadota</taxon>
        <taxon>Alphaproteobacteria</taxon>
        <taxon>Rhodobacterales</taxon>
        <taxon>Paracoccaceae</taxon>
        <taxon>Thioclava</taxon>
    </lineage>
</organism>
<evidence type="ECO:0000256" key="2">
    <source>
        <dbReference type="ARBA" id="ARBA00008333"/>
    </source>
</evidence>
<proteinExistence type="inferred from homology"/>
<feature type="transmembrane region" description="Helical" evidence="6">
    <location>
        <begin position="177"/>
        <end position="197"/>
    </location>
</feature>
<keyword evidence="5 6" id="KW-0472">Membrane</keyword>
<dbReference type="RefSeq" id="WP_051697340.1">
    <property type="nucleotide sequence ID" value="NZ_AUNB01000060.1"/>
</dbReference>
<evidence type="ECO:0000256" key="4">
    <source>
        <dbReference type="ARBA" id="ARBA00022989"/>
    </source>
</evidence>
<sequence length="514" mass="54159">MLATFIIGLREGLEAALIVAIIAAFLRNQGEGLWLMWAGVAAALTLSLGVGLGLALIEAALPQRTQEAMEALIGAVAVAFVTGMVTWMARHARAMKGELETQAASALGHGGRWALAGMAFLAVLREGFETSVFLLATFSAAQSGAQAALGALLGIATAVAIGFAIAQGGMRLNLGRFFRWSGVFLILVAAGLVLQALRSAHEAGWLLAGQQRIADLGWLVAPGSVQSALITGVMGIPADPRLIEGLGWFAYLIPVLVITYLPERWTRARRIAIGWRTSMAGALGACSVALALALPVPDIHLPDRVALVAQSDGTKLNGPLILKHDALERGELRLPLSQTAPVLQSHLGVQSQFRALDSHAAVTDAPAQIDLAKLAQLSGGRLPVGISPARNPGPFLARWQRLETVKLWTAQSAILDAHGKASTLLTLSGGGLTTPRSLRLDRAPDGAALTAWAVAPDRVQQAAAALRSLQGAQIEYRFWARKLPLVLIFIAVALLMSALRRRFAPPTFNTAKSA</sequence>
<dbReference type="NCBIfam" id="NF041756">
    <property type="entry name" value="EfeU"/>
    <property type="match status" value="1"/>
</dbReference>
<dbReference type="eggNOG" id="COG0672">
    <property type="taxonomic scope" value="Bacteria"/>
</dbReference>
<feature type="transmembrane region" description="Helical" evidence="6">
    <location>
        <begin position="34"/>
        <end position="57"/>
    </location>
</feature>
<gene>
    <name evidence="7" type="ORF">DT23_18250</name>
</gene>
<dbReference type="OrthoDB" id="7260758at2"/>
<feature type="transmembrane region" description="Helical" evidence="6">
    <location>
        <begin position="12"/>
        <end position="28"/>
    </location>
</feature>
<feature type="transmembrane region" description="Helical" evidence="6">
    <location>
        <begin position="478"/>
        <end position="499"/>
    </location>
</feature>
<name>A0A074JGG5_9RHOB</name>
<keyword evidence="3 6" id="KW-0812">Transmembrane</keyword>
<dbReference type="STRING" id="1353528.DT23_18250"/>
<dbReference type="AlphaFoldDB" id="A0A074JGG5"/>
<protein>
    <recommendedName>
        <fullName evidence="9">Iron permease</fullName>
    </recommendedName>
</protein>
<evidence type="ECO:0000256" key="3">
    <source>
        <dbReference type="ARBA" id="ARBA00022692"/>
    </source>
</evidence>
<evidence type="ECO:0000313" key="8">
    <source>
        <dbReference type="Proteomes" id="UP000027471"/>
    </source>
</evidence>
<dbReference type="GO" id="GO:0033573">
    <property type="term" value="C:high-affinity iron permease complex"/>
    <property type="evidence" value="ECO:0007669"/>
    <property type="project" value="InterPro"/>
</dbReference>
<dbReference type="GO" id="GO:0015093">
    <property type="term" value="F:ferrous iron transmembrane transporter activity"/>
    <property type="evidence" value="ECO:0007669"/>
    <property type="project" value="TreeGrafter"/>
</dbReference>
<keyword evidence="8" id="KW-1185">Reference proteome</keyword>
<dbReference type="InterPro" id="IPR004923">
    <property type="entry name" value="FTR1/Fip1/EfeU"/>
</dbReference>
<evidence type="ECO:0000313" key="7">
    <source>
        <dbReference type="EMBL" id="KEO54643.1"/>
    </source>
</evidence>
<feature type="transmembrane region" description="Helical" evidence="6">
    <location>
        <begin position="242"/>
        <end position="261"/>
    </location>
</feature>
<dbReference type="PANTHER" id="PTHR31632">
    <property type="entry name" value="IRON TRANSPORTER FTH1"/>
    <property type="match status" value="1"/>
</dbReference>
<accession>A0A074JGG5</accession>
<keyword evidence="4 6" id="KW-1133">Transmembrane helix</keyword>
<dbReference type="PANTHER" id="PTHR31632:SF2">
    <property type="entry name" value="PLASMA MEMBRANE IRON PERMEASE"/>
    <property type="match status" value="1"/>
</dbReference>
<comment type="subcellular location">
    <subcellularLocation>
        <location evidence="1">Membrane</location>
        <topology evidence="1">Multi-pass membrane protein</topology>
    </subcellularLocation>
</comment>
<evidence type="ECO:0000256" key="5">
    <source>
        <dbReference type="ARBA" id="ARBA00023136"/>
    </source>
</evidence>
<feature type="transmembrane region" description="Helical" evidence="6">
    <location>
        <begin position="69"/>
        <end position="89"/>
    </location>
</feature>
<dbReference type="EMBL" id="AUNB01000060">
    <property type="protein sequence ID" value="KEO54643.1"/>
    <property type="molecule type" value="Genomic_DNA"/>
</dbReference>
<feature type="transmembrane region" description="Helical" evidence="6">
    <location>
        <begin position="147"/>
        <end position="165"/>
    </location>
</feature>
<evidence type="ECO:0000256" key="1">
    <source>
        <dbReference type="ARBA" id="ARBA00004141"/>
    </source>
</evidence>
<comment type="similarity">
    <text evidence="2">Belongs to the oxidase-dependent Fe transporter (OFeT) (TC 9.A.10.1) family.</text>
</comment>